<protein>
    <submittedName>
        <fullName evidence="6">Preprotein translocase subunit SecY</fullName>
    </submittedName>
</protein>
<feature type="transmembrane region" description="Helical" evidence="5">
    <location>
        <begin position="165"/>
        <end position="194"/>
    </location>
</feature>
<keyword evidence="4 5" id="KW-0472">Membrane</keyword>
<evidence type="ECO:0000256" key="5">
    <source>
        <dbReference type="SAM" id="Phobius"/>
    </source>
</evidence>
<accession>A0A0A7A798</accession>
<reference evidence="6" key="1">
    <citation type="submission" date="2013-09" db="EMBL/GenBank/DDBJ databases">
        <title>Complete mitochondrion genomes reveal florideophycean red algal diversity.</title>
        <authorList>
            <person name="Yang E.C."/>
            <person name="Kim K.M."/>
            <person name="Kim S.Y."/>
            <person name="Yoon H.S."/>
        </authorList>
    </citation>
    <scope>NUCLEOTIDE SEQUENCE</scope>
</reference>
<name>A0A0A7A798_9FLOR</name>
<feature type="transmembrane region" description="Helical" evidence="5">
    <location>
        <begin position="28"/>
        <end position="52"/>
    </location>
</feature>
<feature type="transmembrane region" description="Helical" evidence="5">
    <location>
        <begin position="115"/>
        <end position="135"/>
    </location>
</feature>
<geneLocation type="mitochondrion" evidence="6"/>
<dbReference type="GeneID" id="22834594"/>
<evidence type="ECO:0000256" key="2">
    <source>
        <dbReference type="ARBA" id="ARBA00022692"/>
    </source>
</evidence>
<evidence type="ECO:0000313" key="6">
    <source>
        <dbReference type="EMBL" id="AHB62122.1"/>
    </source>
</evidence>
<evidence type="ECO:0000256" key="4">
    <source>
        <dbReference type="ARBA" id="ARBA00023136"/>
    </source>
</evidence>
<evidence type="ECO:0000256" key="3">
    <source>
        <dbReference type="ARBA" id="ARBA00022989"/>
    </source>
</evidence>
<keyword evidence="3 5" id="KW-1133">Transmembrane helix</keyword>
<dbReference type="EMBL" id="KF649303">
    <property type="protein sequence ID" value="AHB62122.1"/>
    <property type="molecule type" value="Genomic_DNA"/>
</dbReference>
<dbReference type="Pfam" id="PF00902">
    <property type="entry name" value="TatC"/>
    <property type="match status" value="1"/>
</dbReference>
<feature type="transmembrane region" description="Helical" evidence="5">
    <location>
        <begin position="72"/>
        <end position="94"/>
    </location>
</feature>
<evidence type="ECO:0000256" key="1">
    <source>
        <dbReference type="ARBA" id="ARBA00004141"/>
    </source>
</evidence>
<dbReference type="GO" id="GO:0016020">
    <property type="term" value="C:membrane"/>
    <property type="evidence" value="ECO:0007669"/>
    <property type="project" value="UniProtKB-SubCell"/>
</dbReference>
<keyword evidence="6" id="KW-0496">Mitochondrion</keyword>
<dbReference type="RefSeq" id="YP_009114059.1">
    <property type="nucleotide sequence ID" value="NC_026054.1"/>
</dbReference>
<keyword evidence="2 5" id="KW-0812">Transmembrane</keyword>
<gene>
    <name evidence="6" type="primary">secY</name>
    <name evidence="6" type="ORF">Ahnf.plic.mt.45</name>
</gene>
<feature type="transmembrane region" description="Helical" evidence="5">
    <location>
        <begin position="206"/>
        <end position="222"/>
    </location>
</feature>
<sequence length="260" mass="31446">MITYFDMSFLGKTFPVNIYIAELFFRTLYVFISFIFCTIILFYHVDLILLLETYPFLKFSHKKFIATQVTDLFDTACVLCVWFSFTAVFPLVYYQTYLFLCASWYKYQVIFFKELCLCVWFSFLASISIFHINLLPRVLEFFSHWEMRGNHLFLQVEVESRISLYVYWILSFQCFFGYLIYTLLFLFVNLFYLVDITSFYKLLQTYRKQGIFMTIVLIFFLAPPEPSLQLFLVLIVILLYELLFLFSCLKFYQTSRLVFR</sequence>
<organism evidence="6">
    <name type="scientific">Ahnfeltia plicata</name>
    <dbReference type="NCBI Taxonomy" id="28023"/>
    <lineage>
        <taxon>Eukaryota</taxon>
        <taxon>Rhodophyta</taxon>
        <taxon>Florideophyceae</taxon>
        <taxon>Ahnfeltiophycidae</taxon>
        <taxon>Ahnfeltiales</taxon>
        <taxon>Ahnfeltiaceae</taxon>
        <taxon>Ahnfeltia</taxon>
    </lineage>
</organism>
<proteinExistence type="predicted"/>
<comment type="subcellular location">
    <subcellularLocation>
        <location evidence="1">Membrane</location>
        <topology evidence="1">Multi-pass membrane protein</topology>
    </subcellularLocation>
</comment>
<feature type="transmembrane region" description="Helical" evidence="5">
    <location>
        <begin position="228"/>
        <end position="252"/>
    </location>
</feature>
<dbReference type="AlphaFoldDB" id="A0A0A7A798"/>
<dbReference type="InterPro" id="IPR002033">
    <property type="entry name" value="TatC"/>
</dbReference>